<dbReference type="GO" id="GO:0005634">
    <property type="term" value="C:nucleus"/>
    <property type="evidence" value="ECO:0007669"/>
    <property type="project" value="UniProtKB-SubCell"/>
</dbReference>
<feature type="compositionally biased region" description="Polar residues" evidence="5">
    <location>
        <begin position="80"/>
        <end position="89"/>
    </location>
</feature>
<comment type="subcellular location">
    <subcellularLocation>
        <location evidence="4">Nucleus</location>
    </subcellularLocation>
</comment>
<dbReference type="InterPro" id="IPR040390">
    <property type="entry name" value="TIFY/JAZ"/>
</dbReference>
<sequence>MAEMGRNPWERSGAKSNFAVACSLLSQYVKEKGRIADLGLGMAPRPQETAIGKAEPFRPPTTISFLPGADISGDGEGEMTGNNDVSPGNQRAGFGDVARKAPVVREPEKAQLTIFYGGKVLVFDNFPAEKAKDLLQMAGKGSTNAQSFGYVPSITKATAALAQSNGLCKENPMSVVAQGHAQKPAQPYASDLPIARRASLHRFLEKRKDRINAKAPYQVNGSSEMVATVKQEDSQSWLGLGPQISLPSLSFSSECSR</sequence>
<comment type="similarity">
    <text evidence="1 4">Belongs to the TIFY/JAZ family.</text>
</comment>
<proteinExistence type="inferred from homology"/>
<reference evidence="8" key="1">
    <citation type="submission" date="2025-08" db="UniProtKB">
        <authorList>
            <consortium name="RefSeq"/>
        </authorList>
    </citation>
    <scope>IDENTIFICATION</scope>
</reference>
<keyword evidence="7" id="KW-1185">Reference proteome</keyword>
<dbReference type="InParanoid" id="A0A6I9S9E8"/>
<feature type="domain" description="Tify" evidence="6">
    <location>
        <begin position="105"/>
        <end position="140"/>
    </location>
</feature>
<evidence type="ECO:0000256" key="4">
    <source>
        <dbReference type="RuleBase" id="RU369065"/>
    </source>
</evidence>
<dbReference type="GO" id="GO:2000022">
    <property type="term" value="P:regulation of jasmonic acid mediated signaling pathway"/>
    <property type="evidence" value="ECO:0007669"/>
    <property type="project" value="UniProtKB-UniRule"/>
</dbReference>
<dbReference type="Pfam" id="PF09425">
    <property type="entry name" value="Jas_motif"/>
    <property type="match status" value="1"/>
</dbReference>
<dbReference type="Proteomes" id="UP000504607">
    <property type="component" value="Chromosome 15"/>
</dbReference>
<dbReference type="GO" id="GO:0009611">
    <property type="term" value="P:response to wounding"/>
    <property type="evidence" value="ECO:0007669"/>
    <property type="project" value="UniProtKB-UniRule"/>
</dbReference>
<dbReference type="InterPro" id="IPR010399">
    <property type="entry name" value="Tify_dom"/>
</dbReference>
<accession>A0A6I9S9E8</accession>
<evidence type="ECO:0000313" key="8">
    <source>
        <dbReference type="RefSeq" id="XP_010939885.3"/>
    </source>
</evidence>
<feature type="region of interest" description="Disordered" evidence="5">
    <location>
        <begin position="49"/>
        <end position="94"/>
    </location>
</feature>
<dbReference type="InterPro" id="IPR018467">
    <property type="entry name" value="CCT_CS"/>
</dbReference>
<evidence type="ECO:0000256" key="3">
    <source>
        <dbReference type="ARBA" id="ARBA00022843"/>
    </source>
</evidence>
<dbReference type="FunCoup" id="A0A6I9S9E8">
    <property type="interactions" value="1566"/>
</dbReference>
<keyword evidence="3" id="KW-0832">Ubl conjugation</keyword>
<name>A0A6I9S9E8_ELAGV</name>
<dbReference type="Pfam" id="PF06200">
    <property type="entry name" value="tify"/>
    <property type="match status" value="1"/>
</dbReference>
<keyword evidence="2 4" id="KW-1184">Jasmonic acid signaling pathway</keyword>
<keyword evidence="4" id="KW-0539">Nucleus</keyword>
<gene>
    <name evidence="8" type="primary">LOC105058608</name>
</gene>
<dbReference type="PROSITE" id="PS51320">
    <property type="entry name" value="TIFY"/>
    <property type="match status" value="1"/>
</dbReference>
<evidence type="ECO:0000256" key="2">
    <source>
        <dbReference type="ARBA" id="ARBA00022819"/>
    </source>
</evidence>
<evidence type="ECO:0000313" key="7">
    <source>
        <dbReference type="Proteomes" id="UP000504607"/>
    </source>
</evidence>
<dbReference type="AlphaFoldDB" id="A0A6I9S9E8"/>
<dbReference type="GeneID" id="105058608"/>
<comment type="function">
    <text evidence="4">Repressor of jasmonate responses.</text>
</comment>
<dbReference type="OrthoDB" id="1937734at2759"/>
<evidence type="ECO:0000256" key="5">
    <source>
        <dbReference type="SAM" id="MobiDB-lite"/>
    </source>
</evidence>
<evidence type="ECO:0000259" key="6">
    <source>
        <dbReference type="PROSITE" id="PS51320"/>
    </source>
</evidence>
<dbReference type="SMART" id="SM00979">
    <property type="entry name" value="TIFY"/>
    <property type="match status" value="1"/>
</dbReference>
<comment type="domain">
    <text evidence="4">The jas domain is required for interaction with COI1.</text>
</comment>
<dbReference type="KEGG" id="egu:105058608"/>
<organism evidence="7 8">
    <name type="scientific">Elaeis guineensis var. tenera</name>
    <name type="common">Oil palm</name>
    <dbReference type="NCBI Taxonomy" id="51953"/>
    <lineage>
        <taxon>Eukaryota</taxon>
        <taxon>Viridiplantae</taxon>
        <taxon>Streptophyta</taxon>
        <taxon>Embryophyta</taxon>
        <taxon>Tracheophyta</taxon>
        <taxon>Spermatophyta</taxon>
        <taxon>Magnoliopsida</taxon>
        <taxon>Liliopsida</taxon>
        <taxon>Arecaceae</taxon>
        <taxon>Arecoideae</taxon>
        <taxon>Cocoseae</taxon>
        <taxon>Elaeidinae</taxon>
        <taxon>Elaeis</taxon>
    </lineage>
</organism>
<evidence type="ECO:0000256" key="1">
    <source>
        <dbReference type="ARBA" id="ARBA00008614"/>
    </source>
</evidence>
<dbReference type="PANTHER" id="PTHR33077">
    <property type="entry name" value="PROTEIN TIFY 4A-RELATED-RELATED"/>
    <property type="match status" value="1"/>
</dbReference>
<dbReference type="GO" id="GO:0031347">
    <property type="term" value="P:regulation of defense response"/>
    <property type="evidence" value="ECO:0007669"/>
    <property type="project" value="UniProtKB-UniRule"/>
</dbReference>
<protein>
    <recommendedName>
        <fullName evidence="4">Protein TIFY</fullName>
    </recommendedName>
    <alternativeName>
        <fullName evidence="4">Jasmonate ZIM domain-containing protein</fullName>
    </alternativeName>
</protein>
<dbReference type="PANTHER" id="PTHR33077:SF140">
    <property type="entry name" value="PROTEIN TIFY 10B"/>
    <property type="match status" value="1"/>
</dbReference>
<dbReference type="RefSeq" id="XP_010939885.3">
    <property type="nucleotide sequence ID" value="XM_010941583.3"/>
</dbReference>